<dbReference type="AlphaFoldDB" id="A0AAF1BHQ7"/>
<evidence type="ECO:0000313" key="2">
    <source>
        <dbReference type="EMBL" id="WOO77895.1"/>
    </source>
</evidence>
<dbReference type="Proteomes" id="UP000827549">
    <property type="component" value="Chromosome 1"/>
</dbReference>
<organism evidence="2 3">
    <name type="scientific">Vanrija pseudolonga</name>
    <dbReference type="NCBI Taxonomy" id="143232"/>
    <lineage>
        <taxon>Eukaryota</taxon>
        <taxon>Fungi</taxon>
        <taxon>Dikarya</taxon>
        <taxon>Basidiomycota</taxon>
        <taxon>Agaricomycotina</taxon>
        <taxon>Tremellomycetes</taxon>
        <taxon>Trichosporonales</taxon>
        <taxon>Trichosporonaceae</taxon>
        <taxon>Vanrija</taxon>
    </lineage>
</organism>
<dbReference type="InterPro" id="IPR039793">
    <property type="entry name" value="UROS/Hem4"/>
</dbReference>
<dbReference type="GO" id="GO:0006780">
    <property type="term" value="P:uroporphyrinogen III biosynthetic process"/>
    <property type="evidence" value="ECO:0007669"/>
    <property type="project" value="InterPro"/>
</dbReference>
<dbReference type="InterPro" id="IPR036108">
    <property type="entry name" value="4pyrrol_syn_uPrphyn_synt_sf"/>
</dbReference>
<dbReference type="InterPro" id="IPR003754">
    <property type="entry name" value="4pyrrol_synth_uPrphyn_synth"/>
</dbReference>
<dbReference type="Gene3D" id="3.40.50.10090">
    <property type="match status" value="2"/>
</dbReference>
<keyword evidence="3" id="KW-1185">Reference proteome</keyword>
<feature type="domain" description="Tetrapyrrole biosynthesis uroporphyrinogen III synthase" evidence="1">
    <location>
        <begin position="44"/>
        <end position="267"/>
    </location>
</feature>
<dbReference type="PANTHER" id="PTHR12390">
    <property type="entry name" value="UROPORPHYRINOGEN III SYNTHASE"/>
    <property type="match status" value="1"/>
</dbReference>
<protein>
    <submittedName>
        <fullName evidence="2">Uroporphyrinogen-III synthase</fullName>
    </submittedName>
</protein>
<dbReference type="RefSeq" id="XP_062623927.1">
    <property type="nucleotide sequence ID" value="XM_062767943.1"/>
</dbReference>
<sequence>MEDRDAPAPTRLVLFRTPANGDSYPTTLARYAPISVPALADRLLPSALEPVLAAGAGGWEAVVITSRRAAEAWVAAAASVTLPAEAEAEAEAWSSVQVYSPGPAVGSVLDASGLPPALRPSPGPTAISAASLAPLLLSVPPRDGAAGYRPYLLLTGDKTLPTLGDALAAAGRQAIKVQVYATAPAPSLADDVGRLEASLRWAALFSPSSASYVLPLLEAAGFGVRPDGAQDRRLRIAAIGETTAAWLRDAGYALDAVAATPNAEGLLAAIDAAEAGERRS</sequence>
<dbReference type="SUPFAM" id="SSF69618">
    <property type="entry name" value="HemD-like"/>
    <property type="match status" value="1"/>
</dbReference>
<evidence type="ECO:0000259" key="1">
    <source>
        <dbReference type="Pfam" id="PF02602"/>
    </source>
</evidence>
<accession>A0AAF1BHQ7</accession>
<name>A0AAF1BHQ7_9TREE</name>
<reference evidence="2" key="1">
    <citation type="submission" date="2023-10" db="EMBL/GenBank/DDBJ databases">
        <authorList>
            <person name="Noh H."/>
        </authorList>
    </citation>
    <scope>NUCLEOTIDE SEQUENCE</scope>
    <source>
        <strain evidence="2">DUCC4014</strain>
    </source>
</reference>
<dbReference type="GO" id="GO:0004852">
    <property type="term" value="F:uroporphyrinogen-III synthase activity"/>
    <property type="evidence" value="ECO:0007669"/>
    <property type="project" value="InterPro"/>
</dbReference>
<gene>
    <name evidence="2" type="primary">HEM4</name>
    <name evidence="2" type="ORF">LOC62_01G001450</name>
</gene>
<dbReference type="EMBL" id="CP086714">
    <property type="protein sequence ID" value="WOO77895.1"/>
    <property type="molecule type" value="Genomic_DNA"/>
</dbReference>
<dbReference type="Pfam" id="PF02602">
    <property type="entry name" value="HEM4"/>
    <property type="match status" value="1"/>
</dbReference>
<evidence type="ECO:0000313" key="3">
    <source>
        <dbReference type="Proteomes" id="UP000827549"/>
    </source>
</evidence>
<dbReference type="GeneID" id="87804705"/>
<dbReference type="CDD" id="cd06578">
    <property type="entry name" value="HemD"/>
    <property type="match status" value="1"/>
</dbReference>
<dbReference type="PANTHER" id="PTHR12390:SF0">
    <property type="entry name" value="UROPORPHYRINOGEN-III SYNTHASE"/>
    <property type="match status" value="1"/>
</dbReference>
<dbReference type="GO" id="GO:0005829">
    <property type="term" value="C:cytosol"/>
    <property type="evidence" value="ECO:0007669"/>
    <property type="project" value="TreeGrafter"/>
</dbReference>
<proteinExistence type="predicted"/>